<name>A0A242JWF4_9ENTE</name>
<keyword evidence="3" id="KW-1185">Reference proteome</keyword>
<comment type="caution">
    <text evidence="2">The sequence shown here is derived from an EMBL/GenBank/DDBJ whole genome shotgun (WGS) entry which is preliminary data.</text>
</comment>
<dbReference type="Pfam" id="PF05987">
    <property type="entry name" value="DUF898"/>
    <property type="match status" value="1"/>
</dbReference>
<organism evidence="2 3">
    <name type="scientific">Candidatus Enterococcus wittei</name>
    <dbReference type="NCBI Taxonomy" id="1987383"/>
    <lineage>
        <taxon>Bacteria</taxon>
        <taxon>Bacillati</taxon>
        <taxon>Bacillota</taxon>
        <taxon>Bacilli</taxon>
        <taxon>Lactobacillales</taxon>
        <taxon>Enterococcaceae</taxon>
        <taxon>Enterococcus</taxon>
    </lineage>
</organism>
<feature type="transmembrane region" description="Helical" evidence="1">
    <location>
        <begin position="12"/>
        <end position="36"/>
    </location>
</feature>
<proteinExistence type="predicted"/>
<protein>
    <recommendedName>
        <fullName evidence="4">DUF898 domain-containing protein</fullName>
    </recommendedName>
</protein>
<accession>A0A242JWF4</accession>
<dbReference type="EMBL" id="NGMO01000004">
    <property type="protein sequence ID" value="OTP09654.1"/>
    <property type="molecule type" value="Genomic_DNA"/>
</dbReference>
<dbReference type="AlphaFoldDB" id="A0A242JWF4"/>
<evidence type="ECO:0008006" key="4">
    <source>
        <dbReference type="Google" id="ProtNLM"/>
    </source>
</evidence>
<sequence>MRESYFDGGLVTYIGTSILATLITILTLGICAPWGICLLYNWRIKHTVINGHRLYFDGTAMQLFGNWLKWLLLTVITLGIYGFWVSIKLEQWRVKHTHVVR</sequence>
<feature type="transmembrane region" description="Helical" evidence="1">
    <location>
        <begin position="67"/>
        <end position="87"/>
    </location>
</feature>
<evidence type="ECO:0000256" key="1">
    <source>
        <dbReference type="SAM" id="Phobius"/>
    </source>
</evidence>
<reference evidence="2 3" key="1">
    <citation type="submission" date="2017-05" db="EMBL/GenBank/DDBJ databases">
        <title>The Genome Sequence of Enterococcus sp. 10A9_DIV0425.</title>
        <authorList>
            <consortium name="The Broad Institute Genomics Platform"/>
            <consortium name="The Broad Institute Genomic Center for Infectious Diseases"/>
            <person name="Earl A."/>
            <person name="Manson A."/>
            <person name="Schwartman J."/>
            <person name="Gilmore M."/>
            <person name="Abouelleil A."/>
            <person name="Cao P."/>
            <person name="Chapman S."/>
            <person name="Cusick C."/>
            <person name="Shea T."/>
            <person name="Young S."/>
            <person name="Neafsey D."/>
            <person name="Nusbaum C."/>
            <person name="Birren B."/>
        </authorList>
    </citation>
    <scope>NUCLEOTIDE SEQUENCE [LARGE SCALE GENOMIC DNA]</scope>
    <source>
        <strain evidence="2 3">10A9_DIV0425</strain>
    </source>
</reference>
<dbReference type="RefSeq" id="WP_086285470.1">
    <property type="nucleotide sequence ID" value="NZ_NGMO01000004.1"/>
</dbReference>
<keyword evidence="1" id="KW-1133">Transmembrane helix</keyword>
<evidence type="ECO:0000313" key="3">
    <source>
        <dbReference type="Proteomes" id="UP000194933"/>
    </source>
</evidence>
<dbReference type="InterPro" id="IPR010295">
    <property type="entry name" value="DUF898"/>
</dbReference>
<keyword evidence="1" id="KW-0472">Membrane</keyword>
<dbReference type="Proteomes" id="UP000194933">
    <property type="component" value="Unassembled WGS sequence"/>
</dbReference>
<evidence type="ECO:0000313" key="2">
    <source>
        <dbReference type="EMBL" id="OTP09654.1"/>
    </source>
</evidence>
<keyword evidence="1" id="KW-0812">Transmembrane</keyword>
<gene>
    <name evidence="2" type="ORF">A5844_002434</name>
</gene>